<evidence type="ECO:0000313" key="2">
    <source>
        <dbReference type="EMBL" id="EDL99715.1"/>
    </source>
</evidence>
<protein>
    <submittedName>
        <fullName evidence="2">RCG58538</fullName>
    </submittedName>
</protein>
<dbReference type="AlphaFoldDB" id="A6K6Z6"/>
<dbReference type="Proteomes" id="UP000234681">
    <property type="component" value="Chromosome 20"/>
</dbReference>
<name>A6K6Z6_RAT</name>
<dbReference type="EMBL" id="CH474025">
    <property type="protein sequence ID" value="EDL99715.1"/>
    <property type="molecule type" value="Genomic_DNA"/>
</dbReference>
<feature type="region of interest" description="Disordered" evidence="1">
    <location>
        <begin position="1"/>
        <end position="22"/>
    </location>
</feature>
<sequence>MAPPTNPDNLSLIPGTQERADS</sequence>
<proteinExistence type="predicted"/>
<evidence type="ECO:0000313" key="3">
    <source>
        <dbReference type="Proteomes" id="UP000234681"/>
    </source>
</evidence>
<reference evidence="3" key="1">
    <citation type="submission" date="2005-09" db="EMBL/GenBank/DDBJ databases">
        <authorList>
            <person name="Mural R.J."/>
            <person name="Li P.W."/>
            <person name="Adams M.D."/>
            <person name="Amanatides P.G."/>
            <person name="Baden-Tillson H."/>
            <person name="Barnstead M."/>
            <person name="Chin S.H."/>
            <person name="Dew I."/>
            <person name="Evans C.A."/>
            <person name="Ferriera S."/>
            <person name="Flanigan M."/>
            <person name="Fosler C."/>
            <person name="Glodek A."/>
            <person name="Gu Z."/>
            <person name="Holt R.A."/>
            <person name="Jennings D."/>
            <person name="Kraft C.L."/>
            <person name="Lu F."/>
            <person name="Nguyen T."/>
            <person name="Nusskern D.R."/>
            <person name="Pfannkoch C.M."/>
            <person name="Sitter C."/>
            <person name="Sutton G.G."/>
            <person name="Venter J.C."/>
            <person name="Wang Z."/>
            <person name="Woodage T."/>
            <person name="Zheng X.H."/>
            <person name="Zhong F."/>
        </authorList>
    </citation>
    <scope>NUCLEOTIDE SEQUENCE [LARGE SCALE GENOMIC DNA]</scope>
    <source>
        <strain>BN</strain>
        <strain evidence="3">Sprague-Dawley</strain>
    </source>
</reference>
<gene>
    <name evidence="2" type="ORF">rCG_58538</name>
</gene>
<organism evidence="2 3">
    <name type="scientific">Rattus norvegicus</name>
    <name type="common">Rat</name>
    <dbReference type="NCBI Taxonomy" id="10116"/>
    <lineage>
        <taxon>Eukaryota</taxon>
        <taxon>Metazoa</taxon>
        <taxon>Chordata</taxon>
        <taxon>Craniata</taxon>
        <taxon>Vertebrata</taxon>
        <taxon>Euteleostomi</taxon>
        <taxon>Mammalia</taxon>
        <taxon>Eutheria</taxon>
        <taxon>Euarchontoglires</taxon>
        <taxon>Glires</taxon>
        <taxon>Rodentia</taxon>
        <taxon>Myomorpha</taxon>
        <taxon>Muroidea</taxon>
        <taxon>Muridae</taxon>
        <taxon>Murinae</taxon>
        <taxon>Rattus</taxon>
    </lineage>
</organism>
<accession>A6K6Z6</accession>
<evidence type="ECO:0000256" key="1">
    <source>
        <dbReference type="SAM" id="MobiDB-lite"/>
    </source>
</evidence>